<reference evidence="4" key="2">
    <citation type="submission" date="2023-01" db="EMBL/GenBank/DDBJ databases">
        <authorList>
            <person name="Petersen C."/>
        </authorList>
    </citation>
    <scope>NUCLEOTIDE SEQUENCE</scope>
    <source>
        <strain evidence="4">IBT 17514</strain>
    </source>
</reference>
<protein>
    <recommendedName>
        <fullName evidence="3">THUMP domain-containing protein</fullName>
    </recommendedName>
</protein>
<evidence type="ECO:0000256" key="2">
    <source>
        <dbReference type="SAM" id="MobiDB-lite"/>
    </source>
</evidence>
<evidence type="ECO:0000313" key="5">
    <source>
        <dbReference type="Proteomes" id="UP001215712"/>
    </source>
</evidence>
<feature type="domain" description="THUMP" evidence="3">
    <location>
        <begin position="136"/>
        <end position="241"/>
    </location>
</feature>
<accession>A0AAD6HN97</accession>
<feature type="region of interest" description="Disordered" evidence="2">
    <location>
        <begin position="1"/>
        <end position="31"/>
    </location>
</feature>
<evidence type="ECO:0000259" key="3">
    <source>
        <dbReference type="PROSITE" id="PS51165"/>
    </source>
</evidence>
<name>A0AAD6HN97_9EURO</name>
<dbReference type="SUPFAM" id="SSF143437">
    <property type="entry name" value="THUMP domain-like"/>
    <property type="match status" value="1"/>
</dbReference>
<reference evidence="4" key="1">
    <citation type="journal article" date="2023" name="IMA Fungus">
        <title>Comparative genomic study of the Penicillium genus elucidates a diverse pangenome and 15 lateral gene transfer events.</title>
        <authorList>
            <person name="Petersen C."/>
            <person name="Sorensen T."/>
            <person name="Nielsen M.R."/>
            <person name="Sondergaard T.E."/>
            <person name="Sorensen J.L."/>
            <person name="Fitzpatrick D.A."/>
            <person name="Frisvad J.C."/>
            <person name="Nielsen K.L."/>
        </authorList>
    </citation>
    <scope>NUCLEOTIDE SEQUENCE</scope>
    <source>
        <strain evidence="4">IBT 17514</strain>
    </source>
</reference>
<dbReference type="AlphaFoldDB" id="A0AAD6HN97"/>
<gene>
    <name evidence="4" type="ORF">N7493_005369</name>
</gene>
<dbReference type="PANTHER" id="PTHR13452">
    <property type="entry name" value="THUMP DOMAIN CONTAINING PROTEIN 1-RELATED"/>
    <property type="match status" value="1"/>
</dbReference>
<comment type="caution">
    <text evidence="4">The sequence shown here is derived from an EMBL/GenBank/DDBJ whole genome shotgun (WGS) entry which is preliminary data.</text>
</comment>
<dbReference type="PANTHER" id="PTHR13452:SF10">
    <property type="entry name" value="THUMP DOMAIN-CONTAINING PROTEIN 1"/>
    <property type="match status" value="1"/>
</dbReference>
<dbReference type="Proteomes" id="UP001215712">
    <property type="component" value="Unassembled WGS sequence"/>
</dbReference>
<dbReference type="Pfam" id="PF02926">
    <property type="entry name" value="THUMP"/>
    <property type="match status" value="1"/>
</dbReference>
<evidence type="ECO:0000256" key="1">
    <source>
        <dbReference type="PROSITE-ProRule" id="PRU00529"/>
    </source>
</evidence>
<keyword evidence="5" id="KW-1185">Reference proteome</keyword>
<dbReference type="InterPro" id="IPR040183">
    <property type="entry name" value="THUMPD1-like"/>
</dbReference>
<dbReference type="EMBL" id="JAQJAN010000006">
    <property type="protein sequence ID" value="KAJ5727549.1"/>
    <property type="molecule type" value="Genomic_DNA"/>
</dbReference>
<organism evidence="4 5">
    <name type="scientific">Penicillium malachiteum</name>
    <dbReference type="NCBI Taxonomy" id="1324776"/>
    <lineage>
        <taxon>Eukaryota</taxon>
        <taxon>Fungi</taxon>
        <taxon>Dikarya</taxon>
        <taxon>Ascomycota</taxon>
        <taxon>Pezizomycotina</taxon>
        <taxon>Eurotiomycetes</taxon>
        <taxon>Eurotiomycetidae</taxon>
        <taxon>Eurotiales</taxon>
        <taxon>Aspergillaceae</taxon>
        <taxon>Penicillium</taxon>
    </lineage>
</organism>
<dbReference type="CDD" id="cd11717">
    <property type="entry name" value="THUMP_THUMPD1_like"/>
    <property type="match status" value="1"/>
</dbReference>
<dbReference type="FunFam" id="3.30.2300.10:FF:000001">
    <property type="entry name" value="THUMP domain-containing protein 1"/>
    <property type="match status" value="1"/>
</dbReference>
<dbReference type="InterPro" id="IPR004114">
    <property type="entry name" value="THUMP_dom"/>
</dbReference>
<evidence type="ECO:0000313" key="4">
    <source>
        <dbReference type="EMBL" id="KAJ5727549.1"/>
    </source>
</evidence>
<feature type="compositionally biased region" description="Basic and acidic residues" evidence="2">
    <location>
        <begin position="22"/>
        <end position="31"/>
    </location>
</feature>
<proteinExistence type="predicted"/>
<feature type="region of interest" description="Disordered" evidence="2">
    <location>
        <begin position="258"/>
        <end position="277"/>
    </location>
</feature>
<dbReference type="GO" id="GO:0003723">
    <property type="term" value="F:RNA binding"/>
    <property type="evidence" value="ECO:0007669"/>
    <property type="project" value="UniProtKB-UniRule"/>
</dbReference>
<keyword evidence="1" id="KW-0694">RNA-binding</keyword>
<sequence>MAGAAKRSMPGNSDPSKRRKGEWKQQRSRNDIESGEVGVFVTCDKGKESKCCAEVTDIFSDIIEKSAKPGADEDSDSDDADIEAQIQRELEGLSASKKKSRPVQAMQLDIPCVIFARLNDKSVDPVELVHKLCLDARANPDKKQSRFIKRLTPITMIRKTLSVDLEAFAKEILKPHFHSGGPPKKYAIRPSVRGNSKINRDTIIKTVADAVGPEHPVNLKNYDLTILVDVVQNVIGMSVVGSDYDDLKRYNIAEIYEPSPKGQATPAKTANEPEVKS</sequence>
<dbReference type="SMART" id="SM00981">
    <property type="entry name" value="THUMP"/>
    <property type="match status" value="1"/>
</dbReference>
<dbReference type="PROSITE" id="PS51165">
    <property type="entry name" value="THUMP"/>
    <property type="match status" value="1"/>
</dbReference>
<dbReference type="GO" id="GO:0006400">
    <property type="term" value="P:tRNA modification"/>
    <property type="evidence" value="ECO:0007669"/>
    <property type="project" value="InterPro"/>
</dbReference>
<dbReference type="Gene3D" id="3.30.2300.10">
    <property type="entry name" value="THUMP superfamily"/>
    <property type="match status" value="1"/>
</dbReference>